<evidence type="ECO:0000313" key="2">
    <source>
        <dbReference type="Proteomes" id="UP000092024"/>
    </source>
</evidence>
<comment type="caution">
    <text evidence="1">The sequence shown here is derived from an EMBL/GenBank/DDBJ whole genome shotgun (WGS) entry which is preliminary data.</text>
</comment>
<protein>
    <submittedName>
        <fullName evidence="1">Uncharacterized protein</fullName>
    </submittedName>
</protein>
<keyword evidence="2" id="KW-1185">Reference proteome</keyword>
<name>A0A1A5YG64_9BACL</name>
<dbReference type="AlphaFoldDB" id="A0A1A5YG64"/>
<evidence type="ECO:0000313" key="1">
    <source>
        <dbReference type="EMBL" id="OBR64390.1"/>
    </source>
</evidence>
<dbReference type="EMBL" id="LYPA01000065">
    <property type="protein sequence ID" value="OBR64390.1"/>
    <property type="molecule type" value="Genomic_DNA"/>
</dbReference>
<organism evidence="1 2">
    <name type="scientific">Paenibacillus oryzae</name>
    <dbReference type="NCBI Taxonomy" id="1844972"/>
    <lineage>
        <taxon>Bacteria</taxon>
        <taxon>Bacillati</taxon>
        <taxon>Bacillota</taxon>
        <taxon>Bacilli</taxon>
        <taxon>Bacillales</taxon>
        <taxon>Paenibacillaceae</taxon>
        <taxon>Paenibacillus</taxon>
    </lineage>
</organism>
<gene>
    <name evidence="1" type="ORF">A7K91_12885</name>
</gene>
<sequence>MAVIKANSEDTKVLARLMRAEAASNRIVFLCLKQANVRSFIKIESEDYIYEQLQLQARSQHGGYAKCRNA</sequence>
<accession>A0A1A5YG64</accession>
<dbReference type="STRING" id="1844972.A7K91_12885"/>
<dbReference type="Proteomes" id="UP000092024">
    <property type="component" value="Unassembled WGS sequence"/>
</dbReference>
<reference evidence="1 2" key="1">
    <citation type="submission" date="2016-05" db="EMBL/GenBank/DDBJ databases">
        <title>Paenibacillus oryzae. sp. nov., isolated from the rice root.</title>
        <authorList>
            <person name="Zhang J."/>
            <person name="Zhang X."/>
        </authorList>
    </citation>
    <scope>NUCLEOTIDE SEQUENCE [LARGE SCALE GENOMIC DNA]</scope>
    <source>
        <strain evidence="1 2">1DrF-4</strain>
    </source>
</reference>
<proteinExistence type="predicted"/>